<comment type="subcellular location">
    <subcellularLocation>
        <location evidence="1">Cytoplasm</location>
    </subcellularLocation>
</comment>
<comment type="similarity">
    <text evidence="2">Belongs to the ZapA family. Type 1 subfamily.</text>
</comment>
<dbReference type="InterPro" id="IPR042233">
    <property type="entry name" value="Cell_div_ZapA_N"/>
</dbReference>
<dbReference type="GO" id="GO:0000921">
    <property type="term" value="P:septin ring assembly"/>
    <property type="evidence" value="ECO:0007669"/>
    <property type="project" value="TreeGrafter"/>
</dbReference>
<dbReference type="Gene3D" id="3.30.160.880">
    <property type="entry name" value="Cell division protein ZapA protomer, N-terminal domain"/>
    <property type="match status" value="1"/>
</dbReference>
<dbReference type="Proteomes" id="UP000307749">
    <property type="component" value="Unassembled WGS sequence"/>
</dbReference>
<name>A0A4S3KQF7_9GAMM</name>
<dbReference type="InterPro" id="IPR036192">
    <property type="entry name" value="Cell_div_ZapA-like_sf"/>
</dbReference>
<organism evidence="12 13">
    <name type="scientific">Metallibacterium scheffleri</name>
    <dbReference type="NCBI Taxonomy" id="993689"/>
    <lineage>
        <taxon>Bacteria</taxon>
        <taxon>Pseudomonadati</taxon>
        <taxon>Pseudomonadota</taxon>
        <taxon>Gammaproteobacteria</taxon>
        <taxon>Lysobacterales</taxon>
        <taxon>Rhodanobacteraceae</taxon>
        <taxon>Metallibacterium</taxon>
    </lineage>
</organism>
<dbReference type="STRING" id="993689.GCA_002077135_01240"/>
<evidence type="ECO:0000256" key="8">
    <source>
        <dbReference type="ARBA" id="ARBA00023306"/>
    </source>
</evidence>
<evidence type="ECO:0000256" key="11">
    <source>
        <dbReference type="ARBA" id="ARBA00033158"/>
    </source>
</evidence>
<evidence type="ECO:0000256" key="4">
    <source>
        <dbReference type="ARBA" id="ARBA00022490"/>
    </source>
</evidence>
<keyword evidence="8" id="KW-0131">Cell cycle</keyword>
<dbReference type="OrthoDB" id="5772359at2"/>
<dbReference type="GO" id="GO:0043093">
    <property type="term" value="P:FtsZ-dependent cytokinesis"/>
    <property type="evidence" value="ECO:0007669"/>
    <property type="project" value="TreeGrafter"/>
</dbReference>
<comment type="subunit">
    <text evidence="10">Homodimer. Interacts with FtsZ.</text>
</comment>
<comment type="caution">
    <text evidence="12">The sequence shown here is derived from an EMBL/GenBank/DDBJ whole genome shotgun (WGS) entry which is preliminary data.</text>
</comment>
<dbReference type="InterPro" id="IPR007838">
    <property type="entry name" value="Cell_div_ZapA-like"/>
</dbReference>
<evidence type="ECO:0000313" key="13">
    <source>
        <dbReference type="Proteomes" id="UP000307749"/>
    </source>
</evidence>
<dbReference type="Pfam" id="PF05164">
    <property type="entry name" value="ZapA"/>
    <property type="match status" value="1"/>
</dbReference>
<dbReference type="RefSeq" id="WP_081126554.1">
    <property type="nucleotide sequence ID" value="NZ_DAHXOC010000012.1"/>
</dbReference>
<dbReference type="EMBL" id="MWQO01000016">
    <property type="protein sequence ID" value="THD11136.1"/>
    <property type="molecule type" value="Genomic_DNA"/>
</dbReference>
<accession>A0A4S3KQF7</accession>
<keyword evidence="4" id="KW-0963">Cytoplasm</keyword>
<evidence type="ECO:0000256" key="7">
    <source>
        <dbReference type="ARBA" id="ARBA00023210"/>
    </source>
</evidence>
<evidence type="ECO:0000256" key="1">
    <source>
        <dbReference type="ARBA" id="ARBA00004496"/>
    </source>
</evidence>
<dbReference type="GO" id="GO:0005829">
    <property type="term" value="C:cytosol"/>
    <property type="evidence" value="ECO:0007669"/>
    <property type="project" value="TreeGrafter"/>
</dbReference>
<evidence type="ECO:0000256" key="6">
    <source>
        <dbReference type="ARBA" id="ARBA00023054"/>
    </source>
</evidence>
<dbReference type="GO" id="GO:0030428">
    <property type="term" value="C:cell septum"/>
    <property type="evidence" value="ECO:0007669"/>
    <property type="project" value="TreeGrafter"/>
</dbReference>
<proteinExistence type="inferred from homology"/>
<reference evidence="12 13" key="1">
    <citation type="submission" date="2017-02" db="EMBL/GenBank/DDBJ databases">
        <title>Whole genome sequencing of Metallibacterium scheffleri DSM 24874 (T).</title>
        <authorList>
            <person name="Kumar S."/>
            <person name="Patil P."/>
            <person name="Patil P.B."/>
        </authorList>
    </citation>
    <scope>NUCLEOTIDE SEQUENCE [LARGE SCALE GENOMIC DNA]</scope>
    <source>
        <strain evidence="12 13">DSM 24874</strain>
    </source>
</reference>
<keyword evidence="13" id="KW-1185">Reference proteome</keyword>
<sequence>MSIVPVTVRLLDREFLVSCTEEERTGLAAAANLLDLKMRELRGATRTVGFDRIAVLAALSLTHELVQLRERHAERERELTHSLGLLRRKLEAALPDS</sequence>
<dbReference type="PANTHER" id="PTHR34981:SF1">
    <property type="entry name" value="CELL DIVISION PROTEIN ZAPA"/>
    <property type="match status" value="1"/>
</dbReference>
<evidence type="ECO:0000256" key="3">
    <source>
        <dbReference type="ARBA" id="ARBA00015195"/>
    </source>
</evidence>
<evidence type="ECO:0000256" key="5">
    <source>
        <dbReference type="ARBA" id="ARBA00022618"/>
    </source>
</evidence>
<dbReference type="GO" id="GO:0000917">
    <property type="term" value="P:division septum assembly"/>
    <property type="evidence" value="ECO:0007669"/>
    <property type="project" value="UniProtKB-KW"/>
</dbReference>
<dbReference type="GO" id="GO:0032153">
    <property type="term" value="C:cell division site"/>
    <property type="evidence" value="ECO:0007669"/>
    <property type="project" value="TreeGrafter"/>
</dbReference>
<keyword evidence="5 12" id="KW-0132">Cell division</keyword>
<dbReference type="Gene3D" id="1.20.5.50">
    <property type="match status" value="1"/>
</dbReference>
<dbReference type="AlphaFoldDB" id="A0A4S3KQF7"/>
<evidence type="ECO:0000256" key="10">
    <source>
        <dbReference type="ARBA" id="ARBA00026068"/>
    </source>
</evidence>
<keyword evidence="6" id="KW-0175">Coiled coil</keyword>
<evidence type="ECO:0000256" key="2">
    <source>
        <dbReference type="ARBA" id="ARBA00010074"/>
    </source>
</evidence>
<dbReference type="SUPFAM" id="SSF102829">
    <property type="entry name" value="Cell division protein ZapA-like"/>
    <property type="match status" value="1"/>
</dbReference>
<evidence type="ECO:0000313" key="12">
    <source>
        <dbReference type="EMBL" id="THD11136.1"/>
    </source>
</evidence>
<evidence type="ECO:0000256" key="9">
    <source>
        <dbReference type="ARBA" id="ARBA00024910"/>
    </source>
</evidence>
<keyword evidence="7" id="KW-0717">Septation</keyword>
<dbReference type="PANTHER" id="PTHR34981">
    <property type="entry name" value="CELL DIVISION PROTEIN ZAPA"/>
    <property type="match status" value="1"/>
</dbReference>
<comment type="function">
    <text evidence="9">Activator of cell division through the inhibition of FtsZ GTPase activity, therefore promoting FtsZ assembly into bundles of protofilaments necessary for the formation of the division Z ring. It is recruited early at mid-cell but it is not essential for cell division.</text>
</comment>
<gene>
    <name evidence="12" type="ORF">B1806_05320</name>
</gene>
<protein>
    <recommendedName>
        <fullName evidence="3">Cell division protein ZapA</fullName>
    </recommendedName>
    <alternativeName>
        <fullName evidence="11">Z ring-associated protein ZapA</fullName>
    </alternativeName>
</protein>